<dbReference type="InterPro" id="IPR002528">
    <property type="entry name" value="MATE_fam"/>
</dbReference>
<dbReference type="NCBIfam" id="TIGR00797">
    <property type="entry name" value="matE"/>
    <property type="match status" value="1"/>
</dbReference>
<evidence type="ECO:0000256" key="1">
    <source>
        <dbReference type="ARBA" id="ARBA00004141"/>
    </source>
</evidence>
<evidence type="ECO:0000256" key="5">
    <source>
        <dbReference type="ARBA" id="ARBA00023136"/>
    </source>
</evidence>
<keyword evidence="9" id="KW-1185">Reference proteome</keyword>
<feature type="transmembrane region" description="Helical" evidence="6">
    <location>
        <begin position="347"/>
        <end position="367"/>
    </location>
</feature>
<feature type="transmembrane region" description="Helical" evidence="6">
    <location>
        <begin position="163"/>
        <end position="180"/>
    </location>
</feature>
<dbReference type="GO" id="GO:0015297">
    <property type="term" value="F:antiporter activity"/>
    <property type="evidence" value="ECO:0007669"/>
    <property type="project" value="InterPro"/>
</dbReference>
<proteinExistence type="inferred from homology"/>
<sequence length="585" mass="64001">MTGENTESDGDRQPLEESSPFRGKSSWLPRYLSRMLSPGFLDEVKEQCALAGPAFLSQIMVFLVNIVSSIFCGHLGKIELDSVLLAIAVINVSGISVGVGLASACDTLISQTYGGKNLKRVGTILQRGILILLLFCFPCWAIFINTEHILLLFRQNPDVARLTHTYLMIFIPALPAAFIYQLQARYLQNQGIIWPQVFTGIAVNIINAGANAILLIVLELGVAGSAAANTISQYAMCILLFTYIWVKKLHVETWGGWSTDCLQEWGQFIQLAIPSMLMLCIEWWSFEIGGFLAGLISVVELGAQAVMLELVAALFTIPFGFSVAASMRIGNALGARNIEQAKLSTKVSFICTLFFAVPAGVVVAALKDYISYIFTPDREIGLLVSKLLLILAPFHIFDALSITSGGVIRGAGKQMIGAVVNILGFYLIGLPIGISLMFAVKLGVMGLWYGLIICVFLQGSLCIIYITCFSWDKACEEAQNRAGVKLEQKDQYPDISLTETATENETIQYIHPGHDDLYQAFSYENISLPYISSDEKIPHPINETTTVVGEVLSTKQIIIRRGLAVVSAVTTLIIGILVKYLVNSR</sequence>
<feature type="transmembrane region" description="Helical" evidence="6">
    <location>
        <begin position="192"/>
        <end position="218"/>
    </location>
</feature>
<evidence type="ECO:0000256" key="3">
    <source>
        <dbReference type="ARBA" id="ARBA00022692"/>
    </source>
</evidence>
<protein>
    <recommendedName>
        <fullName evidence="6">Multidrug and toxin extrusion protein</fullName>
    </recommendedName>
</protein>
<feature type="transmembrane region" description="Helical" evidence="6">
    <location>
        <begin position="306"/>
        <end position="326"/>
    </location>
</feature>
<dbReference type="Pfam" id="PF01554">
    <property type="entry name" value="MatE"/>
    <property type="match status" value="2"/>
</dbReference>
<feature type="transmembrane region" description="Helical" evidence="6">
    <location>
        <begin position="224"/>
        <end position="246"/>
    </location>
</feature>
<reference evidence="8" key="1">
    <citation type="submission" date="2022-03" db="EMBL/GenBank/DDBJ databases">
        <authorList>
            <person name="Alioto T."/>
            <person name="Alioto T."/>
            <person name="Gomez Garrido J."/>
        </authorList>
    </citation>
    <scope>NUCLEOTIDE SEQUENCE</scope>
</reference>
<dbReference type="InterPro" id="IPR045069">
    <property type="entry name" value="MATE_euk"/>
</dbReference>
<dbReference type="EMBL" id="OW240912">
    <property type="protein sequence ID" value="CAH2222677.1"/>
    <property type="molecule type" value="Genomic_DNA"/>
</dbReference>
<evidence type="ECO:0000313" key="9">
    <source>
        <dbReference type="Proteomes" id="UP001295444"/>
    </source>
</evidence>
<feature type="transmembrane region" description="Helical" evidence="6">
    <location>
        <begin position="55"/>
        <end position="76"/>
    </location>
</feature>
<feature type="transmembrane region" description="Helical" evidence="6">
    <location>
        <begin position="82"/>
        <end position="104"/>
    </location>
</feature>
<keyword evidence="4 6" id="KW-1133">Transmembrane helix</keyword>
<evidence type="ECO:0000313" key="8">
    <source>
        <dbReference type="EMBL" id="CAH2222677.1"/>
    </source>
</evidence>
<feature type="transmembrane region" description="Helical" evidence="6">
    <location>
        <begin position="415"/>
        <end position="440"/>
    </location>
</feature>
<feature type="transmembrane region" description="Helical" evidence="6">
    <location>
        <begin position="446"/>
        <end position="471"/>
    </location>
</feature>
<feature type="transmembrane region" description="Helical" evidence="6">
    <location>
        <begin position="387"/>
        <end position="408"/>
    </location>
</feature>
<comment type="subcellular location">
    <subcellularLocation>
        <location evidence="1">Membrane</location>
        <topology evidence="1">Multi-pass membrane protein</topology>
    </subcellularLocation>
</comment>
<evidence type="ECO:0000256" key="4">
    <source>
        <dbReference type="ARBA" id="ARBA00022989"/>
    </source>
</evidence>
<dbReference type="GO" id="GO:1990961">
    <property type="term" value="P:xenobiotic detoxification by transmembrane export across the plasma membrane"/>
    <property type="evidence" value="ECO:0007669"/>
    <property type="project" value="InterPro"/>
</dbReference>
<accession>A0AAD1VKG7</accession>
<dbReference type="GO" id="GO:0042910">
    <property type="term" value="F:xenobiotic transmembrane transporter activity"/>
    <property type="evidence" value="ECO:0007669"/>
    <property type="project" value="InterPro"/>
</dbReference>
<dbReference type="Proteomes" id="UP001295444">
    <property type="component" value="Chromosome 01"/>
</dbReference>
<feature type="region of interest" description="Disordered" evidence="7">
    <location>
        <begin position="1"/>
        <end position="23"/>
    </location>
</feature>
<gene>
    <name evidence="8" type="ORF">PECUL_23A062384</name>
</gene>
<comment type="similarity">
    <text evidence="2 6">Belongs to the multi antimicrobial extrusion (MATE) (TC 2.A.66.1) family.</text>
</comment>
<keyword evidence="5 6" id="KW-0472">Membrane</keyword>
<evidence type="ECO:0000256" key="7">
    <source>
        <dbReference type="SAM" id="MobiDB-lite"/>
    </source>
</evidence>
<evidence type="ECO:0000256" key="2">
    <source>
        <dbReference type="ARBA" id="ARBA00010199"/>
    </source>
</evidence>
<dbReference type="GO" id="GO:0016020">
    <property type="term" value="C:membrane"/>
    <property type="evidence" value="ECO:0007669"/>
    <property type="project" value="UniProtKB-SubCell"/>
</dbReference>
<name>A0AAD1VKG7_PELCU</name>
<organism evidence="8 9">
    <name type="scientific">Pelobates cultripes</name>
    <name type="common">Western spadefoot toad</name>
    <dbReference type="NCBI Taxonomy" id="61616"/>
    <lineage>
        <taxon>Eukaryota</taxon>
        <taxon>Metazoa</taxon>
        <taxon>Chordata</taxon>
        <taxon>Craniata</taxon>
        <taxon>Vertebrata</taxon>
        <taxon>Euteleostomi</taxon>
        <taxon>Amphibia</taxon>
        <taxon>Batrachia</taxon>
        <taxon>Anura</taxon>
        <taxon>Pelobatoidea</taxon>
        <taxon>Pelobatidae</taxon>
        <taxon>Pelobates</taxon>
    </lineage>
</organism>
<dbReference type="PANTHER" id="PTHR11206">
    <property type="entry name" value="MULTIDRUG RESISTANCE PROTEIN"/>
    <property type="match status" value="1"/>
</dbReference>
<feature type="transmembrane region" description="Helical" evidence="6">
    <location>
        <begin position="562"/>
        <end position="582"/>
    </location>
</feature>
<keyword evidence="3 6" id="KW-0812">Transmembrane</keyword>
<evidence type="ECO:0000256" key="6">
    <source>
        <dbReference type="RuleBase" id="RU004914"/>
    </source>
</evidence>
<dbReference type="AlphaFoldDB" id="A0AAD1VKG7"/>
<feature type="transmembrane region" description="Helical" evidence="6">
    <location>
        <begin position="124"/>
        <end position="143"/>
    </location>
</feature>
<dbReference type="CDD" id="cd13132">
    <property type="entry name" value="MATE_eukaryotic"/>
    <property type="match status" value="1"/>
</dbReference>